<feature type="non-terminal residue" evidence="1">
    <location>
        <position position="50"/>
    </location>
</feature>
<evidence type="ECO:0000313" key="2">
    <source>
        <dbReference type="Proteomes" id="UP000789396"/>
    </source>
</evidence>
<dbReference type="OrthoDB" id="10355113at2759"/>
<sequence>GMSVISDFLEQYYLDNAEIIYIQILQYKSQTGLFQNQLAWRTIKNIDSIT</sequence>
<comment type="caution">
    <text evidence="1">The sequence shown here is derived from an EMBL/GenBank/DDBJ whole genome shotgun (WGS) entry which is preliminary data.</text>
</comment>
<dbReference type="Proteomes" id="UP000789396">
    <property type="component" value="Unassembled WGS sequence"/>
</dbReference>
<reference evidence="1" key="1">
    <citation type="submission" date="2021-06" db="EMBL/GenBank/DDBJ databases">
        <authorList>
            <person name="Kallberg Y."/>
            <person name="Tangrot J."/>
            <person name="Rosling A."/>
        </authorList>
    </citation>
    <scope>NUCLEOTIDE SEQUENCE</scope>
    <source>
        <strain evidence="1">IN212</strain>
    </source>
</reference>
<gene>
    <name evidence="1" type="ORF">RFULGI_LOCUS17910</name>
</gene>
<dbReference type="EMBL" id="CAJVPZ010074026">
    <property type="protein sequence ID" value="CAG8802724.1"/>
    <property type="molecule type" value="Genomic_DNA"/>
</dbReference>
<keyword evidence="2" id="KW-1185">Reference proteome</keyword>
<evidence type="ECO:0000313" key="1">
    <source>
        <dbReference type="EMBL" id="CAG8802724.1"/>
    </source>
</evidence>
<accession>A0A9N9JY30</accession>
<dbReference type="AlphaFoldDB" id="A0A9N9JY30"/>
<name>A0A9N9JY30_9GLOM</name>
<organism evidence="1 2">
    <name type="scientific">Racocetra fulgida</name>
    <dbReference type="NCBI Taxonomy" id="60492"/>
    <lineage>
        <taxon>Eukaryota</taxon>
        <taxon>Fungi</taxon>
        <taxon>Fungi incertae sedis</taxon>
        <taxon>Mucoromycota</taxon>
        <taxon>Glomeromycotina</taxon>
        <taxon>Glomeromycetes</taxon>
        <taxon>Diversisporales</taxon>
        <taxon>Gigasporaceae</taxon>
        <taxon>Racocetra</taxon>
    </lineage>
</organism>
<feature type="non-terminal residue" evidence="1">
    <location>
        <position position="1"/>
    </location>
</feature>
<protein>
    <submittedName>
        <fullName evidence="1">3193_t:CDS:1</fullName>
    </submittedName>
</protein>
<proteinExistence type="predicted"/>